<dbReference type="AlphaFoldDB" id="A0AA41QHW3"/>
<evidence type="ECO:0000256" key="2">
    <source>
        <dbReference type="SAM" id="MobiDB-lite"/>
    </source>
</evidence>
<name>A0AA41QHW3_9MICO</name>
<dbReference type="RefSeq" id="WP_236091183.1">
    <property type="nucleotide sequence ID" value="NZ_JAKGSG010000059.1"/>
</dbReference>
<keyword evidence="1" id="KW-0560">Oxidoreductase</keyword>
<dbReference type="InterPro" id="IPR011032">
    <property type="entry name" value="GroES-like_sf"/>
</dbReference>
<dbReference type="Pfam" id="PF08240">
    <property type="entry name" value="ADH_N"/>
    <property type="match status" value="1"/>
</dbReference>
<dbReference type="PANTHER" id="PTHR43189:SF1">
    <property type="entry name" value="ZINC-TYPE ALCOHOL DEHYDROGENASE-LIKE PROTEIN C1198.01"/>
    <property type="match status" value="1"/>
</dbReference>
<dbReference type="Proteomes" id="UP001165405">
    <property type="component" value="Unassembled WGS sequence"/>
</dbReference>
<evidence type="ECO:0000313" key="5">
    <source>
        <dbReference type="Proteomes" id="UP001165405"/>
    </source>
</evidence>
<dbReference type="EMBL" id="JAKGSG010000059">
    <property type="protein sequence ID" value="MCF4123371.1"/>
    <property type="molecule type" value="Genomic_DNA"/>
</dbReference>
<dbReference type="SUPFAM" id="SSF50129">
    <property type="entry name" value="GroES-like"/>
    <property type="match status" value="1"/>
</dbReference>
<dbReference type="PANTHER" id="PTHR43189">
    <property type="entry name" value="ZINC-TYPE ALCOHOL DEHYDROGENASE-LIKE PROTEIN C1198.01-RELATED"/>
    <property type="match status" value="1"/>
</dbReference>
<gene>
    <name evidence="4" type="ORF">L1785_20600</name>
</gene>
<evidence type="ECO:0000259" key="3">
    <source>
        <dbReference type="Pfam" id="PF08240"/>
    </source>
</evidence>
<sequence>MISNRAIRRSQGASSVVEQTVPVPRPGEVVLAPEAVSLCGTDLQMLRGIRDDPSPVLGHEGACRVVDVGDGVSDVAVGDRVMVNPTHPGDPSFLLGHNVDGLFQQRVRIARSAVTSGLLVPLDESLDSVTATLVEPLAITDYALDCLAGSFEGAPGTGTTLAVLGDGLVGNLASLRAVLQGRWSRVVLAHTSRAGMEWSAAAWAQHDIEHVLVDHLPAAVRGERLDAVVATHRDRTVEMVDLLAGPLGDEAVAVHVSGGVPAVAHPRHLLGVDLGGVRAANTGGPWPPRRVVWSQGARQVQVTGNRGVTSAALSKAAADVASLGAAVVPLITHRTDLQGGADLMNRMVSAGSRHIDGRLVVRLVVTINPELMISGVPASATEEQGGRS</sequence>
<dbReference type="Gene3D" id="3.90.180.10">
    <property type="entry name" value="Medium-chain alcohol dehydrogenases, catalytic domain"/>
    <property type="match status" value="1"/>
</dbReference>
<evidence type="ECO:0000256" key="1">
    <source>
        <dbReference type="ARBA" id="ARBA00023002"/>
    </source>
</evidence>
<accession>A0AA41QHW3</accession>
<dbReference type="GO" id="GO:0016491">
    <property type="term" value="F:oxidoreductase activity"/>
    <property type="evidence" value="ECO:0007669"/>
    <property type="project" value="UniProtKB-KW"/>
</dbReference>
<organism evidence="4 5">
    <name type="scientific">Antribacter soli</name>
    <dbReference type="NCBI Taxonomy" id="2910976"/>
    <lineage>
        <taxon>Bacteria</taxon>
        <taxon>Bacillati</taxon>
        <taxon>Actinomycetota</taxon>
        <taxon>Actinomycetes</taxon>
        <taxon>Micrococcales</taxon>
        <taxon>Promicromonosporaceae</taxon>
        <taxon>Antribacter</taxon>
    </lineage>
</organism>
<dbReference type="InterPro" id="IPR013154">
    <property type="entry name" value="ADH-like_N"/>
</dbReference>
<reference evidence="4" key="1">
    <citation type="submission" date="2022-01" db="EMBL/GenBank/DDBJ databases">
        <title>Antribacter sp. nov., isolated from Guizhou of China.</title>
        <authorList>
            <person name="Chengliang C."/>
            <person name="Ya Z."/>
        </authorList>
    </citation>
    <scope>NUCLEOTIDE SEQUENCE</scope>
    <source>
        <strain evidence="4">KLBMP 9083</strain>
    </source>
</reference>
<comment type="caution">
    <text evidence="4">The sequence shown here is derived from an EMBL/GenBank/DDBJ whole genome shotgun (WGS) entry which is preliminary data.</text>
</comment>
<protein>
    <submittedName>
        <fullName evidence="4">Alcohol dehydrogenase catalytic domain-containing protein</fullName>
    </submittedName>
</protein>
<proteinExistence type="predicted"/>
<feature type="domain" description="Alcohol dehydrogenase-like N-terminal" evidence="3">
    <location>
        <begin position="26"/>
        <end position="108"/>
    </location>
</feature>
<keyword evidence="5" id="KW-1185">Reference proteome</keyword>
<feature type="region of interest" description="Disordered" evidence="2">
    <location>
        <begin position="1"/>
        <end position="20"/>
    </location>
</feature>
<evidence type="ECO:0000313" key="4">
    <source>
        <dbReference type="EMBL" id="MCF4123371.1"/>
    </source>
</evidence>